<proteinExistence type="predicted"/>
<dbReference type="EMBL" id="MHKB01000010">
    <property type="protein sequence ID" value="OGY79100.1"/>
    <property type="molecule type" value="Genomic_DNA"/>
</dbReference>
<evidence type="ECO:0000313" key="3">
    <source>
        <dbReference type="Proteomes" id="UP000177165"/>
    </source>
</evidence>
<dbReference type="STRING" id="1798540.A3B74_01375"/>
<evidence type="ECO:0000313" key="2">
    <source>
        <dbReference type="EMBL" id="OGY79100.1"/>
    </source>
</evidence>
<keyword evidence="1" id="KW-0812">Transmembrane</keyword>
<comment type="caution">
    <text evidence="2">The sequence shown here is derived from an EMBL/GenBank/DDBJ whole genome shotgun (WGS) entry which is preliminary data.</text>
</comment>
<protein>
    <submittedName>
        <fullName evidence="2">Uncharacterized protein</fullName>
    </submittedName>
</protein>
<accession>A0A1G2ASV9</accession>
<organism evidence="2 3">
    <name type="scientific">Candidatus Kerfeldbacteria bacterium RIFCSPHIGHO2_02_FULL_42_14</name>
    <dbReference type="NCBI Taxonomy" id="1798540"/>
    <lineage>
        <taxon>Bacteria</taxon>
        <taxon>Candidatus Kerfeldiibacteriota</taxon>
    </lineage>
</organism>
<feature type="transmembrane region" description="Helical" evidence="1">
    <location>
        <begin position="36"/>
        <end position="56"/>
    </location>
</feature>
<keyword evidence="1" id="KW-0472">Membrane</keyword>
<feature type="transmembrane region" description="Helical" evidence="1">
    <location>
        <begin position="9"/>
        <end position="30"/>
    </location>
</feature>
<reference evidence="2 3" key="1">
    <citation type="journal article" date="2016" name="Nat. Commun.">
        <title>Thousands of microbial genomes shed light on interconnected biogeochemical processes in an aquifer system.</title>
        <authorList>
            <person name="Anantharaman K."/>
            <person name="Brown C.T."/>
            <person name="Hug L.A."/>
            <person name="Sharon I."/>
            <person name="Castelle C.J."/>
            <person name="Probst A.J."/>
            <person name="Thomas B.C."/>
            <person name="Singh A."/>
            <person name="Wilkins M.J."/>
            <person name="Karaoz U."/>
            <person name="Brodie E.L."/>
            <person name="Williams K.H."/>
            <person name="Hubbard S.S."/>
            <person name="Banfield J.F."/>
        </authorList>
    </citation>
    <scope>NUCLEOTIDE SEQUENCE [LARGE SCALE GENOMIC DNA]</scope>
</reference>
<evidence type="ECO:0000256" key="1">
    <source>
        <dbReference type="SAM" id="Phobius"/>
    </source>
</evidence>
<name>A0A1G2ASV9_9BACT</name>
<dbReference type="Proteomes" id="UP000177165">
    <property type="component" value="Unassembled WGS sequence"/>
</dbReference>
<dbReference type="AlphaFoldDB" id="A0A1G2ASV9"/>
<sequence length="68" mass="7679">MITRNERKAFILWLVGVVSLLGVMAIAWLWPNNPIMLYGFTGFGGLMMLMSLGILIRRGVVKKQSIQK</sequence>
<keyword evidence="1" id="KW-1133">Transmembrane helix</keyword>
<gene>
    <name evidence="2" type="ORF">A3B74_01375</name>
</gene>